<dbReference type="AlphaFoldDB" id="A0A7V7VSQ7"/>
<dbReference type="EMBL" id="WBVY01000004">
    <property type="protein sequence ID" value="KAB2656283.1"/>
    <property type="molecule type" value="Genomic_DNA"/>
</dbReference>
<dbReference type="CDD" id="cd04859">
    <property type="entry name" value="Prim_Pol"/>
    <property type="match status" value="1"/>
</dbReference>
<evidence type="ECO:0000313" key="3">
    <source>
        <dbReference type="Proteomes" id="UP000460650"/>
    </source>
</evidence>
<evidence type="ECO:0000313" key="2">
    <source>
        <dbReference type="EMBL" id="KAB2656283.1"/>
    </source>
</evidence>
<accession>A0A7V7VSQ7</accession>
<dbReference type="Proteomes" id="UP000460650">
    <property type="component" value="Unassembled WGS sequence"/>
</dbReference>
<dbReference type="SUPFAM" id="SSF56747">
    <property type="entry name" value="Prim-pol domain"/>
    <property type="match status" value="1"/>
</dbReference>
<comment type="caution">
    <text evidence="2">The sequence shown here is derived from an EMBL/GenBank/DDBJ whole genome shotgun (WGS) entry which is preliminary data.</text>
</comment>
<evidence type="ECO:0000259" key="1">
    <source>
        <dbReference type="SMART" id="SM00943"/>
    </source>
</evidence>
<dbReference type="SMART" id="SM00943">
    <property type="entry name" value="Prim-Pol"/>
    <property type="match status" value="1"/>
</dbReference>
<dbReference type="RefSeq" id="WP_151647239.1">
    <property type="nucleotide sequence ID" value="NZ_WBVY01000004.1"/>
</dbReference>
<name>A0A7V7VSQ7_9HYPH</name>
<dbReference type="InterPro" id="IPR015330">
    <property type="entry name" value="DNA_primase/pol_bifunc_N"/>
</dbReference>
<reference evidence="2 3" key="1">
    <citation type="submission" date="2019-09" db="EMBL/GenBank/DDBJ databases">
        <title>Taxonomic organization of the family Brucellaceae based on a phylogenomic approach.</title>
        <authorList>
            <person name="Leclercq S."/>
            <person name="Cloeckaert A."/>
            <person name="Zygmunt M.S."/>
        </authorList>
    </citation>
    <scope>NUCLEOTIDE SEQUENCE [LARGE SCALE GENOMIC DNA]</scope>
    <source>
        <strain evidence="2 3">TA93</strain>
    </source>
</reference>
<organism evidence="2 3">
    <name type="scientific">Brucella tritici</name>
    <dbReference type="NCBI Taxonomy" id="94626"/>
    <lineage>
        <taxon>Bacteria</taxon>
        <taxon>Pseudomonadati</taxon>
        <taxon>Pseudomonadota</taxon>
        <taxon>Alphaproteobacteria</taxon>
        <taxon>Hyphomicrobiales</taxon>
        <taxon>Brucellaceae</taxon>
        <taxon>Brucella/Ochrobactrum group</taxon>
        <taxon>Brucella</taxon>
    </lineage>
</organism>
<proteinExistence type="predicted"/>
<gene>
    <name evidence="2" type="ORF">F9K94_17440</name>
</gene>
<sequence length="766" mass="83094">MIAAKEHNLETALKLAASGLSVFPCFAGGEQAKRPMPFIKWRDVSTTDVMQIRQWWAKWPGAAIGLDLAKCGFVVIDCDRHDADADGVEAFGQLAAAHSHDIDASPLVATPKEGSHVYFRQPDGKSYGNARGTLPAGVDVRGTGGYVIAPGTVMEDGRAYELFGNLSAAPVLPQWVADIIDTGEEQPKAQPVPVPREAHSDARVNAYCEAAISAEISKVENAAKGGRNNTLNEAAFALGQLVGAGWKSEAEIAGLLMNAAAACGLNPVESRKTIQSGIRAGAKEPRQLPPSEGPELEAPEELARINSMILAAWEKQQREKEGTRQIVEQQDGTIADAETGEIIETPSLQVQAEGGIDYPPGLVGDIARWIVDTSRRPQPELAIGAALAIVGTVAGRQFAGPTRSGTHLYVLGLAPTGKGKDHPLQQISRIMSAASLGHHIGPSEFISMPAVVNFLTRKPLSICPMDEFGGFMKRINSRRASGFESSISKVLRTMWSSSFAPYLTPEWASKPSETIHSPSITIFGASTPEQFYSAMEGASLEDGTLNRFLLMSGRASASERDPLQDAAVVPNDIIDRLRRIYFRSGELASAIRNDPNADPSTSNQLRLLPWCPDGAQTRYGDFSREIERLMDKDVEASAFYARTVEMSLRIATIVAIGRLDDEQVRRVDMEFGIEVAHQSARFMASGAADYMADNENQANAQRIMRAIKGRKGRASQRDLMRSLQNSIRPRDLRELLQALCEAGQLERQEVKPPQGGHPVIWFQIGK</sequence>
<dbReference type="Pfam" id="PF09250">
    <property type="entry name" value="Prim-Pol"/>
    <property type="match status" value="1"/>
</dbReference>
<feature type="domain" description="DNA primase/polymerase bifunctional N-terminal" evidence="1">
    <location>
        <begin position="12"/>
        <end position="176"/>
    </location>
</feature>
<protein>
    <submittedName>
        <fullName evidence="2">DUF3987 domain-containing protein</fullName>
    </submittedName>
</protein>